<dbReference type="GO" id="GO:0046872">
    <property type="term" value="F:metal ion binding"/>
    <property type="evidence" value="ECO:0007669"/>
    <property type="project" value="UniProtKB-KW"/>
</dbReference>
<name>A0A4U6SNX6_SETVI</name>
<evidence type="ECO:0000256" key="4">
    <source>
        <dbReference type="ARBA" id="ARBA00023004"/>
    </source>
</evidence>
<evidence type="ECO:0000259" key="6">
    <source>
        <dbReference type="PROSITE" id="PS51471"/>
    </source>
</evidence>
<dbReference type="EMBL" id="CM016560">
    <property type="protein sequence ID" value="TKV90089.1"/>
    <property type="molecule type" value="Genomic_DNA"/>
</dbReference>
<evidence type="ECO:0000256" key="5">
    <source>
        <dbReference type="RuleBase" id="RU003682"/>
    </source>
</evidence>
<dbReference type="InterPro" id="IPR044861">
    <property type="entry name" value="IPNS-like_FE2OG_OXY"/>
</dbReference>
<keyword evidence="8" id="KW-1185">Reference proteome</keyword>
<evidence type="ECO:0000256" key="1">
    <source>
        <dbReference type="ARBA" id="ARBA00008056"/>
    </source>
</evidence>
<gene>
    <name evidence="7" type="ORF">SEVIR_9G005332v2</name>
</gene>
<evidence type="ECO:0000256" key="3">
    <source>
        <dbReference type="ARBA" id="ARBA00023002"/>
    </source>
</evidence>
<dbReference type="Pfam" id="PF03171">
    <property type="entry name" value="2OG-FeII_Oxy"/>
    <property type="match status" value="1"/>
</dbReference>
<evidence type="ECO:0000256" key="2">
    <source>
        <dbReference type="ARBA" id="ARBA00022723"/>
    </source>
</evidence>
<proteinExistence type="inferred from homology"/>
<evidence type="ECO:0000313" key="8">
    <source>
        <dbReference type="Proteomes" id="UP000298652"/>
    </source>
</evidence>
<dbReference type="InterPro" id="IPR050295">
    <property type="entry name" value="Plant_2OG-oxidoreductases"/>
</dbReference>
<keyword evidence="2 5" id="KW-0479">Metal-binding</keyword>
<reference evidence="7" key="1">
    <citation type="submission" date="2019-03" db="EMBL/GenBank/DDBJ databases">
        <title>WGS assembly of Setaria viridis.</title>
        <authorList>
            <person name="Huang P."/>
            <person name="Jenkins J."/>
            <person name="Grimwood J."/>
            <person name="Barry K."/>
            <person name="Healey A."/>
            <person name="Mamidi S."/>
            <person name="Sreedasyam A."/>
            <person name="Shu S."/>
            <person name="Feldman M."/>
            <person name="Wu J."/>
            <person name="Yu Y."/>
            <person name="Chen C."/>
            <person name="Johnson J."/>
            <person name="Rokhsar D."/>
            <person name="Baxter I."/>
            <person name="Schmutz J."/>
            <person name="Brutnell T."/>
            <person name="Kellogg E."/>
        </authorList>
    </citation>
    <scope>NUCLEOTIDE SEQUENCE [LARGE SCALE GENOMIC DNA]</scope>
</reference>
<keyword evidence="4 5" id="KW-0408">Iron</keyword>
<dbReference type="PROSITE" id="PS51471">
    <property type="entry name" value="FE2OG_OXY"/>
    <property type="match status" value="1"/>
</dbReference>
<dbReference type="FunFam" id="2.60.120.330:FF:000079">
    <property type="entry name" value="Protein SRG1"/>
    <property type="match status" value="1"/>
</dbReference>
<dbReference type="AlphaFoldDB" id="A0A4U6SNX6"/>
<organism evidence="7 8">
    <name type="scientific">Setaria viridis</name>
    <name type="common">Green bristlegrass</name>
    <name type="synonym">Setaria italica subsp. viridis</name>
    <dbReference type="NCBI Taxonomy" id="4556"/>
    <lineage>
        <taxon>Eukaryota</taxon>
        <taxon>Viridiplantae</taxon>
        <taxon>Streptophyta</taxon>
        <taxon>Embryophyta</taxon>
        <taxon>Tracheophyta</taxon>
        <taxon>Spermatophyta</taxon>
        <taxon>Magnoliopsida</taxon>
        <taxon>Liliopsida</taxon>
        <taxon>Poales</taxon>
        <taxon>Poaceae</taxon>
        <taxon>PACMAD clade</taxon>
        <taxon>Panicoideae</taxon>
        <taxon>Panicodae</taxon>
        <taxon>Paniceae</taxon>
        <taxon>Cenchrinae</taxon>
        <taxon>Setaria</taxon>
    </lineage>
</organism>
<protein>
    <recommendedName>
        <fullName evidence="6">Fe2OG dioxygenase domain-containing protein</fullName>
    </recommendedName>
</protein>
<feature type="domain" description="Fe2OG dioxygenase" evidence="6">
    <location>
        <begin position="209"/>
        <end position="310"/>
    </location>
</feature>
<comment type="similarity">
    <text evidence="1 5">Belongs to the iron/ascorbate-dependent oxidoreductase family.</text>
</comment>
<dbReference type="SUPFAM" id="SSF51197">
    <property type="entry name" value="Clavaminate synthase-like"/>
    <property type="match status" value="1"/>
</dbReference>
<dbReference type="InterPro" id="IPR026992">
    <property type="entry name" value="DIOX_N"/>
</dbReference>
<keyword evidence="3 5" id="KW-0560">Oxidoreductase</keyword>
<accession>A0A4U6SNX6</accession>
<dbReference type="InterPro" id="IPR027443">
    <property type="entry name" value="IPNS-like_sf"/>
</dbReference>
<dbReference type="GO" id="GO:0016491">
    <property type="term" value="F:oxidoreductase activity"/>
    <property type="evidence" value="ECO:0007669"/>
    <property type="project" value="UniProtKB-KW"/>
</dbReference>
<dbReference type="Pfam" id="PF14226">
    <property type="entry name" value="DIOX_N"/>
    <property type="match status" value="1"/>
</dbReference>
<dbReference type="PANTHER" id="PTHR47991">
    <property type="entry name" value="OXOGLUTARATE/IRON-DEPENDENT DIOXYGENASE"/>
    <property type="match status" value="1"/>
</dbReference>
<dbReference type="OMA" id="NARHERI"/>
<evidence type="ECO:0000313" key="7">
    <source>
        <dbReference type="EMBL" id="TKV90089.1"/>
    </source>
</evidence>
<dbReference type="Gramene" id="TKV90089">
    <property type="protein sequence ID" value="TKV90089"/>
    <property type="gene ID" value="SEVIR_9G005332v2"/>
</dbReference>
<dbReference type="Gene3D" id="2.60.120.330">
    <property type="entry name" value="B-lactam Antibiotic, Isopenicillin N Synthase, Chain"/>
    <property type="match status" value="1"/>
</dbReference>
<dbReference type="Proteomes" id="UP000298652">
    <property type="component" value="Chromosome 9"/>
</dbReference>
<dbReference type="InterPro" id="IPR005123">
    <property type="entry name" value="Oxoglu/Fe-dep_dioxygenase_dom"/>
</dbReference>
<sequence length="364" mass="39424">MDDTSAKPRNLGGSLPVPNVQDLAARPADELTPAVLHRYLRGADAPALSAATVTVPVVDLGRLLDPSSSMDIEAASLRAACEDWGFFQVVNHGVPDEVIHDVREDLKAFFQLPLAEKQALAQGPGGIEGYGQAFVVSEDQKLDWADMLFLSTLPPEYRYLNFWPSRPATFGGSLQRYAAEVQRVAAGLLRAMARNLGVADTEEMTRIAAAQGMRINYYPPCPQAHDKVLGLSPHSDAVGLTLLLQASPVAGLQIRREGAWIPVEPLPGALIANVGDVIEVLTNGRYKSIEHRAVVNARHERISVAAFHTAMFGGTYGPLEEIIVGQDEAPRYRTVGVEDYVKLVLSSKLEGKNIMDAMKINNAP</sequence>